<dbReference type="GO" id="GO:0016491">
    <property type="term" value="F:oxidoreductase activity"/>
    <property type="evidence" value="ECO:0007669"/>
    <property type="project" value="InterPro"/>
</dbReference>
<gene>
    <name evidence="2" type="ORF">GOEFS_021_00050</name>
</gene>
<dbReference type="EMBL" id="BAEH01000021">
    <property type="protein sequence ID" value="GAB17178.1"/>
    <property type="molecule type" value="Genomic_DNA"/>
</dbReference>
<reference evidence="2 3" key="1">
    <citation type="submission" date="2011-12" db="EMBL/GenBank/DDBJ databases">
        <title>Whole genome shotgun sequence of Gordonia effusa NBRC 100432.</title>
        <authorList>
            <person name="Yoshida I."/>
            <person name="Takarada H."/>
            <person name="Hosoyama A."/>
            <person name="Tsuchikane K."/>
            <person name="Katsumata H."/>
            <person name="Yamazaki S."/>
            <person name="Fujita N."/>
        </authorList>
    </citation>
    <scope>NUCLEOTIDE SEQUENCE [LARGE SCALE GENOMIC DNA]</scope>
    <source>
        <strain evidence="2 3">NBRC 100432</strain>
    </source>
</reference>
<dbReference type="eggNOG" id="ENOG5033TDY">
    <property type="taxonomic scope" value="Bacteria"/>
</dbReference>
<dbReference type="InterPro" id="IPR037473">
    <property type="entry name" value="Lcp-like"/>
</dbReference>
<dbReference type="Proteomes" id="UP000035034">
    <property type="component" value="Unassembled WGS sequence"/>
</dbReference>
<comment type="caution">
    <text evidence="2">The sequence shown here is derived from an EMBL/GenBank/DDBJ whole genome shotgun (WGS) entry which is preliminary data.</text>
</comment>
<name>H0QWH7_9ACTN</name>
<proteinExistence type="predicted"/>
<dbReference type="Pfam" id="PF09995">
    <property type="entry name" value="MPAB_Lcp_cat"/>
    <property type="match status" value="1"/>
</dbReference>
<dbReference type="InterPro" id="IPR018713">
    <property type="entry name" value="MPAB/Lcp_cat_dom"/>
</dbReference>
<dbReference type="PANTHER" id="PTHR37539">
    <property type="entry name" value="SECRETED PROTEIN-RELATED"/>
    <property type="match status" value="1"/>
</dbReference>
<sequence length="472" mass="52341">MISYLYALHHTKGRAAQRGSGDMTSTDVTTDHLPADRADWDHYHRPGMALRPAPDRAATPSWKTLRHNLYRNWLDVGPGWLDTPQSRLLDDHRWQGDELMDAVVDLFDDLGSARGRELVEQALAQGISSIDEPPAELIALFEHLDRVPSWYHAERIERGRLILNDVTPLAKLAAGAFGVFATATSQDVSAATGATGRIVEQPVRRAVESNEFFEKITYQGALERDSDIFAMIVRVRLMHSQVRRGLRRSWGTEDFRKHGMPISNSRLAEGSAWFASMPLLVDHLLGRRKTARDHDDVALYWGYILYLFGVEERLIPTTGHEAITLANHIFSDAGTPSKWRPELIESLLAPVADGAGRFGRVAVGMFIGAAATVMGVPTVAAALTGTRFESVAVHRWHLIHRLLGRLHARIVTRTEHIPVIARRRRANATPGDPLLIAAGRGIRAFGRRNGVTDIPFSHHDNSVSGTGLASHQ</sequence>
<accession>H0QWH7</accession>
<keyword evidence="3" id="KW-1185">Reference proteome</keyword>
<evidence type="ECO:0000313" key="2">
    <source>
        <dbReference type="EMBL" id="GAB17178.1"/>
    </source>
</evidence>
<feature type="domain" description="ER-bound oxygenase mpaB/mpaB'/Rubber oxygenase catalytic" evidence="1">
    <location>
        <begin position="172"/>
        <end position="387"/>
    </location>
</feature>
<dbReference type="AlphaFoldDB" id="H0QWH7"/>
<evidence type="ECO:0000313" key="3">
    <source>
        <dbReference type="Proteomes" id="UP000035034"/>
    </source>
</evidence>
<dbReference type="STRING" id="1077974.GOEFS_021_00050"/>
<protein>
    <recommendedName>
        <fullName evidence="1">ER-bound oxygenase mpaB/mpaB'/Rubber oxygenase catalytic domain-containing protein</fullName>
    </recommendedName>
</protein>
<organism evidence="2 3">
    <name type="scientific">Gordonia effusa NBRC 100432</name>
    <dbReference type="NCBI Taxonomy" id="1077974"/>
    <lineage>
        <taxon>Bacteria</taxon>
        <taxon>Bacillati</taxon>
        <taxon>Actinomycetota</taxon>
        <taxon>Actinomycetes</taxon>
        <taxon>Mycobacteriales</taxon>
        <taxon>Gordoniaceae</taxon>
        <taxon>Gordonia</taxon>
    </lineage>
</organism>
<dbReference type="PANTHER" id="PTHR37539:SF1">
    <property type="entry name" value="ER-BOUND OXYGENASE MPAB_MPAB'_RUBBER OXYGENASE CATALYTIC DOMAIN-CONTAINING PROTEIN"/>
    <property type="match status" value="1"/>
</dbReference>
<evidence type="ECO:0000259" key="1">
    <source>
        <dbReference type="Pfam" id="PF09995"/>
    </source>
</evidence>